<evidence type="ECO:0000256" key="3">
    <source>
        <dbReference type="ARBA" id="ARBA00022741"/>
    </source>
</evidence>
<proteinExistence type="inferred from homology"/>
<dbReference type="InterPro" id="IPR014016">
    <property type="entry name" value="UvrD-like_ATP-bd"/>
</dbReference>
<dbReference type="InterPro" id="IPR027417">
    <property type="entry name" value="P-loop_NTPase"/>
</dbReference>
<comment type="caution">
    <text evidence="15">The sequence shown here is derived from an EMBL/GenBank/DDBJ whole genome shotgun (WGS) entry which is preliminary data.</text>
</comment>
<keyword evidence="3 11" id="KW-0547">Nucleotide-binding</keyword>
<evidence type="ECO:0000256" key="8">
    <source>
        <dbReference type="ARBA" id="ARBA00023235"/>
    </source>
</evidence>
<keyword evidence="4 11" id="KW-0378">Hydrolase</keyword>
<feature type="domain" description="UvrD-like helicase C-terminal" evidence="14">
    <location>
        <begin position="288"/>
        <end position="570"/>
    </location>
</feature>
<dbReference type="GO" id="GO:0043138">
    <property type="term" value="F:3'-5' DNA helicase activity"/>
    <property type="evidence" value="ECO:0007669"/>
    <property type="project" value="UniProtKB-UniRule"/>
</dbReference>
<keyword evidence="8 11" id="KW-0413">Isomerase</keyword>
<protein>
    <recommendedName>
        <fullName evidence="11">ATP-dependent DNA helicase Rep</fullName>
        <ecNumber evidence="11">5.6.2.4</ecNumber>
    </recommendedName>
    <alternativeName>
        <fullName evidence="11">DNA 3'-5' helicase Rep</fullName>
    </alternativeName>
</protein>
<evidence type="ECO:0000313" key="16">
    <source>
        <dbReference type="Proteomes" id="UP000294489"/>
    </source>
</evidence>
<dbReference type="Pfam" id="PF13361">
    <property type="entry name" value="UvrD_C"/>
    <property type="match status" value="1"/>
</dbReference>
<dbReference type="SUPFAM" id="SSF52540">
    <property type="entry name" value="P-loop containing nucleoside triphosphate hydrolases"/>
    <property type="match status" value="1"/>
</dbReference>
<keyword evidence="6 11" id="KW-0067">ATP-binding</keyword>
<dbReference type="Gene3D" id="1.10.10.160">
    <property type="match status" value="1"/>
</dbReference>
<dbReference type="EC" id="5.6.2.4" evidence="11"/>
<evidence type="ECO:0000256" key="5">
    <source>
        <dbReference type="ARBA" id="ARBA00022806"/>
    </source>
</evidence>
<dbReference type="Proteomes" id="UP000294489">
    <property type="component" value="Unassembled WGS sequence"/>
</dbReference>
<dbReference type="InterPro" id="IPR005752">
    <property type="entry name" value="Helicase_Rep"/>
</dbReference>
<reference evidence="15 16" key="1">
    <citation type="submission" date="2019-03" db="EMBL/GenBank/DDBJ databases">
        <title>Freshwater and sediment microbial communities from various areas in North America, analyzing microbe dynamics in response to fracking.</title>
        <authorList>
            <person name="Lamendella R."/>
        </authorList>
    </citation>
    <scope>NUCLEOTIDE SEQUENCE [LARGE SCALE GENOMIC DNA]</scope>
    <source>
        <strain evidence="15 16">6_TX</strain>
    </source>
</reference>
<evidence type="ECO:0000259" key="13">
    <source>
        <dbReference type="PROSITE" id="PS51198"/>
    </source>
</evidence>
<keyword evidence="5 11" id="KW-0347">Helicase</keyword>
<feature type="binding site" evidence="12">
    <location>
        <begin position="29"/>
        <end position="36"/>
    </location>
    <ligand>
        <name>ATP</name>
        <dbReference type="ChEBI" id="CHEBI:30616"/>
    </ligand>
</feature>
<dbReference type="InterPro" id="IPR014017">
    <property type="entry name" value="DNA_helicase_UvrD-like_C"/>
</dbReference>
<accession>A0A4R8FCA1</accession>
<dbReference type="CDD" id="cd18807">
    <property type="entry name" value="SF1_C_UvrD"/>
    <property type="match status" value="1"/>
</dbReference>
<evidence type="ECO:0000256" key="1">
    <source>
        <dbReference type="ARBA" id="ARBA00009922"/>
    </source>
</evidence>
<dbReference type="Gene3D" id="1.10.486.10">
    <property type="entry name" value="PCRA, domain 4"/>
    <property type="match status" value="1"/>
</dbReference>
<dbReference type="Pfam" id="PF00580">
    <property type="entry name" value="UvrD-helicase"/>
    <property type="match status" value="1"/>
</dbReference>
<dbReference type="InterPro" id="IPR013986">
    <property type="entry name" value="DExx_box_DNA_helicase_dom_sf"/>
</dbReference>
<comment type="function">
    <text evidence="11">Rep helicase is a single-stranded DNA-dependent ATPase involved in DNA replication; it can initiate unwinding at a nick in the DNA. It binds to the single-stranded DNA and acts in a progressive fashion along the DNA in the 3' to 5' direction.</text>
</comment>
<evidence type="ECO:0000313" key="15">
    <source>
        <dbReference type="EMBL" id="TDX22862.1"/>
    </source>
</evidence>
<dbReference type="GO" id="GO:0000725">
    <property type="term" value="P:recombinational repair"/>
    <property type="evidence" value="ECO:0007669"/>
    <property type="project" value="TreeGrafter"/>
</dbReference>
<evidence type="ECO:0000256" key="4">
    <source>
        <dbReference type="ARBA" id="ARBA00022801"/>
    </source>
</evidence>
<dbReference type="GO" id="GO:0005829">
    <property type="term" value="C:cytosol"/>
    <property type="evidence" value="ECO:0007669"/>
    <property type="project" value="TreeGrafter"/>
</dbReference>
<evidence type="ECO:0000256" key="2">
    <source>
        <dbReference type="ARBA" id="ARBA00022705"/>
    </source>
</evidence>
<dbReference type="CDD" id="cd17932">
    <property type="entry name" value="DEXQc_UvrD"/>
    <property type="match status" value="1"/>
</dbReference>
<dbReference type="GO" id="GO:0006260">
    <property type="term" value="P:DNA replication"/>
    <property type="evidence" value="ECO:0007669"/>
    <property type="project" value="UniProtKB-UniRule"/>
</dbReference>
<dbReference type="Gene3D" id="3.40.50.300">
    <property type="entry name" value="P-loop containing nucleotide triphosphate hydrolases"/>
    <property type="match status" value="2"/>
</dbReference>
<evidence type="ECO:0000259" key="14">
    <source>
        <dbReference type="PROSITE" id="PS51217"/>
    </source>
</evidence>
<gene>
    <name evidence="11" type="primary">rep</name>
    <name evidence="15" type="ORF">DFO67_12731</name>
</gene>
<dbReference type="GO" id="GO:0016887">
    <property type="term" value="F:ATP hydrolysis activity"/>
    <property type="evidence" value="ECO:0007669"/>
    <property type="project" value="RHEA"/>
</dbReference>
<dbReference type="PANTHER" id="PTHR11070">
    <property type="entry name" value="UVRD / RECB / PCRA DNA HELICASE FAMILY MEMBER"/>
    <property type="match status" value="1"/>
</dbReference>
<dbReference type="OrthoDB" id="9806690at2"/>
<comment type="similarity">
    <text evidence="1 11">Belongs to the helicase family. UvrD subfamily.</text>
</comment>
<evidence type="ECO:0000256" key="12">
    <source>
        <dbReference type="PROSITE-ProRule" id="PRU00560"/>
    </source>
</evidence>
<evidence type="ECO:0000256" key="6">
    <source>
        <dbReference type="ARBA" id="ARBA00022840"/>
    </source>
</evidence>
<dbReference type="NCBIfam" id="TIGR01074">
    <property type="entry name" value="rep"/>
    <property type="match status" value="1"/>
</dbReference>
<comment type="catalytic activity">
    <reaction evidence="9 11">
        <text>Couples ATP hydrolysis with the unwinding of duplex DNA by translocating in the 3'-5' direction.</text>
        <dbReference type="EC" id="5.6.2.4"/>
    </reaction>
</comment>
<keyword evidence="7 11" id="KW-0238">DNA-binding</keyword>
<name>A0A4R8FCA1_9GAMM</name>
<dbReference type="AlphaFoldDB" id="A0A4R8FCA1"/>
<dbReference type="PANTHER" id="PTHR11070:SF64">
    <property type="entry name" value="ATP-DEPENDENT DNA HELICASE REP"/>
    <property type="match status" value="1"/>
</dbReference>
<keyword evidence="2 11" id="KW-0235">DNA replication</keyword>
<dbReference type="RefSeq" id="WP_134020970.1">
    <property type="nucleotide sequence ID" value="NZ_SOEC01000027.1"/>
</dbReference>
<comment type="subunit">
    <text evidence="11">Homodimer.</text>
</comment>
<dbReference type="EMBL" id="SOEC01000027">
    <property type="protein sequence ID" value="TDX22862.1"/>
    <property type="molecule type" value="Genomic_DNA"/>
</dbReference>
<feature type="domain" description="UvrD-like helicase ATP-binding" evidence="13">
    <location>
        <begin position="8"/>
        <end position="287"/>
    </location>
</feature>
<dbReference type="GO" id="GO:0005524">
    <property type="term" value="F:ATP binding"/>
    <property type="evidence" value="ECO:0007669"/>
    <property type="project" value="UniProtKB-UniRule"/>
</dbReference>
<evidence type="ECO:0000256" key="9">
    <source>
        <dbReference type="ARBA" id="ARBA00034617"/>
    </source>
</evidence>
<dbReference type="HAMAP" id="MF_01920">
    <property type="entry name" value="Helicase_Rep"/>
    <property type="match status" value="1"/>
</dbReference>
<comment type="catalytic activity">
    <reaction evidence="10 11">
        <text>ATP + H2O = ADP + phosphate + H(+)</text>
        <dbReference type="Rhea" id="RHEA:13065"/>
        <dbReference type="ChEBI" id="CHEBI:15377"/>
        <dbReference type="ChEBI" id="CHEBI:15378"/>
        <dbReference type="ChEBI" id="CHEBI:30616"/>
        <dbReference type="ChEBI" id="CHEBI:43474"/>
        <dbReference type="ChEBI" id="CHEBI:456216"/>
        <dbReference type="EC" id="5.6.2.4"/>
    </reaction>
</comment>
<organism evidence="15 16">
    <name type="scientific">Modicisalibacter xianhensis</name>
    <dbReference type="NCBI Taxonomy" id="442341"/>
    <lineage>
        <taxon>Bacteria</taxon>
        <taxon>Pseudomonadati</taxon>
        <taxon>Pseudomonadota</taxon>
        <taxon>Gammaproteobacteria</taxon>
        <taxon>Oceanospirillales</taxon>
        <taxon>Halomonadaceae</taxon>
        <taxon>Modicisalibacter</taxon>
    </lineage>
</organism>
<dbReference type="PROSITE" id="PS51217">
    <property type="entry name" value="UVRD_HELICASE_CTER"/>
    <property type="match status" value="1"/>
</dbReference>
<dbReference type="InterPro" id="IPR000212">
    <property type="entry name" value="DNA_helicase_UvrD/REP"/>
</dbReference>
<evidence type="ECO:0000256" key="11">
    <source>
        <dbReference type="HAMAP-Rule" id="MF_01920"/>
    </source>
</evidence>
<dbReference type="GO" id="GO:0003697">
    <property type="term" value="F:single-stranded DNA binding"/>
    <property type="evidence" value="ECO:0007669"/>
    <property type="project" value="UniProtKB-UniRule"/>
</dbReference>
<evidence type="ECO:0000256" key="7">
    <source>
        <dbReference type="ARBA" id="ARBA00023125"/>
    </source>
</evidence>
<feature type="binding site" evidence="11">
    <location>
        <position position="285"/>
    </location>
    <ligand>
        <name>ATP</name>
        <dbReference type="ChEBI" id="CHEBI:30616"/>
    </ligand>
</feature>
<sequence length="676" mass="76991">MSIQQRLAKLNPRQQEAVRYIDGPCLVLAGAGSGKTSVITTKIAYLVQECGMSARRIAAVTFTNKAAREMKERVGSMLKGKEGHGLTVSTFHTLGLTIIRGELKTLGYKAGFSLFDPEDAKALLRDLMQKDAQVDADQINRVQGQISTWKNDLVLPGQALSHAADDDEQYAARLYEAYNRHLKAYNAVDFDDLILLPVVLLQRDPEALARWRRKFHYMLVDEYQDTNVSQYLLVRLLMAERETFTVVGDDDQSIYAWRGARPENLVTLGEDFPRLRVIKLEQNYRSTGVILRAANTLIANNPHVYEKTLWSDMGPGDPIRIVVNRHEEAEAERVASEILTRRIKERAEWRDFAVLYRGNFQARLLELKLQHYQIPYKLSGGTSFFSRNEIKDAMAYLRLLINPGDDNAFLRIVNVPRREIGPGTLEKLANYATERSISMFAACHELGLEQVLPTRAVERLSRFTHFVDGVRKRMDQGDAIAAIREMMRDMDYEAWLHQNASAPTVAERRMANVWTLIDQLEKSMEREEGEETDDVQSAISRLVLRDILEQQAEEDDSDRVQLLTMHASKGLEFPHVYLMGLEEELLPHRNSIEAGTVEEERRLAYVGITRARQTLTLTLARQRKAYGELMDCVPSRFLDELPAEDLEWEGRADKEDPDKKQARGKDAIAGLRSLLG</sequence>
<dbReference type="PROSITE" id="PS51198">
    <property type="entry name" value="UVRD_HELICASE_ATP_BIND"/>
    <property type="match status" value="1"/>
</dbReference>
<evidence type="ECO:0000256" key="10">
    <source>
        <dbReference type="ARBA" id="ARBA00048988"/>
    </source>
</evidence>